<sequence length="75" mass="8636">MSRNNPHVIMGQEVKGSKKDGYTIEIKRYQSNSDVAYMPSATEMIADLQSDLERVTRLINARTHRLTNKLEEAKR</sequence>
<proteinExistence type="predicted"/>
<dbReference type="Proteomes" id="UP001177883">
    <property type="component" value="Unassembled WGS sequence"/>
</dbReference>
<gene>
    <name evidence="1" type="ORF">Q8W38_11450</name>
</gene>
<protein>
    <submittedName>
        <fullName evidence="1">Uncharacterized protein</fullName>
    </submittedName>
</protein>
<evidence type="ECO:0000313" key="2">
    <source>
        <dbReference type="Proteomes" id="UP001177883"/>
    </source>
</evidence>
<organism evidence="1 2">
    <name type="scientific">Vibrio splendidus</name>
    <dbReference type="NCBI Taxonomy" id="29497"/>
    <lineage>
        <taxon>Bacteria</taxon>
        <taxon>Pseudomonadati</taxon>
        <taxon>Pseudomonadota</taxon>
        <taxon>Gammaproteobacteria</taxon>
        <taxon>Vibrionales</taxon>
        <taxon>Vibrionaceae</taxon>
        <taxon>Vibrio</taxon>
    </lineage>
</organism>
<dbReference type="RefSeq" id="WP_305375050.1">
    <property type="nucleotide sequence ID" value="NZ_JAUYVK010000009.1"/>
</dbReference>
<dbReference type="AlphaFoldDB" id="A0ABD5AAB4"/>
<comment type="caution">
    <text evidence="1">The sequence shown here is derived from an EMBL/GenBank/DDBJ whole genome shotgun (WGS) entry which is preliminary data.</text>
</comment>
<accession>A0ABD5AAB4</accession>
<evidence type="ECO:0000313" key="1">
    <source>
        <dbReference type="EMBL" id="MDP2489953.1"/>
    </source>
</evidence>
<name>A0ABD5AAB4_VIBSP</name>
<dbReference type="EMBL" id="JAUYVK010000009">
    <property type="protein sequence ID" value="MDP2489953.1"/>
    <property type="molecule type" value="Genomic_DNA"/>
</dbReference>
<reference evidence="1" key="1">
    <citation type="submission" date="2023-07" db="EMBL/GenBank/DDBJ databases">
        <title>Genome content predicts the carbon catabolic preferences of heterotrophic bacteria.</title>
        <authorList>
            <person name="Gralka M."/>
        </authorList>
    </citation>
    <scope>NUCLEOTIDE SEQUENCE</scope>
    <source>
        <strain evidence="1">6E03</strain>
    </source>
</reference>